<accession>A0AAD8S965</accession>
<dbReference type="InterPro" id="IPR012337">
    <property type="entry name" value="RNaseH-like_sf"/>
</dbReference>
<dbReference type="PANTHER" id="PTHR45835">
    <property type="entry name" value="YALI0A06105P"/>
    <property type="match status" value="1"/>
</dbReference>
<evidence type="ECO:0000259" key="1">
    <source>
        <dbReference type="PROSITE" id="PS50994"/>
    </source>
</evidence>
<dbReference type="SUPFAM" id="SSF53098">
    <property type="entry name" value="Ribonuclease H-like"/>
    <property type="match status" value="1"/>
</dbReference>
<dbReference type="AlphaFoldDB" id="A0AAD8S965"/>
<keyword evidence="3" id="KW-1185">Reference proteome</keyword>
<dbReference type="InterPro" id="IPR005162">
    <property type="entry name" value="Retrotrans_gag_dom"/>
</dbReference>
<name>A0AAD8S965_LOLMU</name>
<dbReference type="PROSITE" id="PS50994">
    <property type="entry name" value="INTEGRASE"/>
    <property type="match status" value="1"/>
</dbReference>
<evidence type="ECO:0000313" key="2">
    <source>
        <dbReference type="EMBL" id="KAK1647156.1"/>
    </source>
</evidence>
<evidence type="ECO:0000313" key="3">
    <source>
        <dbReference type="Proteomes" id="UP001231189"/>
    </source>
</evidence>
<dbReference type="Gene3D" id="3.30.420.10">
    <property type="entry name" value="Ribonuclease H-like superfamily/Ribonuclease H"/>
    <property type="match status" value="1"/>
</dbReference>
<dbReference type="InterPro" id="IPR001584">
    <property type="entry name" value="Integrase_cat-core"/>
</dbReference>
<dbReference type="GO" id="GO:0015074">
    <property type="term" value="P:DNA integration"/>
    <property type="evidence" value="ECO:0007669"/>
    <property type="project" value="InterPro"/>
</dbReference>
<reference evidence="2" key="1">
    <citation type="submission" date="2023-07" db="EMBL/GenBank/DDBJ databases">
        <title>A chromosome-level genome assembly of Lolium multiflorum.</title>
        <authorList>
            <person name="Chen Y."/>
            <person name="Copetti D."/>
            <person name="Kolliker R."/>
            <person name="Studer B."/>
        </authorList>
    </citation>
    <scope>NUCLEOTIDE SEQUENCE</scope>
    <source>
        <strain evidence="2">02402/16</strain>
        <tissue evidence="2">Leaf</tissue>
    </source>
</reference>
<sequence>MNGGQVMTWADFKLKFSKYHVPPGLIKKMRDEFRELKQGRMTVVEYRDRFLTVKKVHEGLGTRLNFSTAYHPQTDGQTERVNQILEDMLRACVLEYGSKWEDCLPYAEFSYNNSYQASLQMAPFEALYGRKCRTPLNWSEVGESQVFGSDVLREAEEKVHKIREYLKTAQSRQKSYADKDAER</sequence>
<feature type="domain" description="Integrase catalytic" evidence="1">
    <location>
        <begin position="1"/>
        <end position="131"/>
    </location>
</feature>
<dbReference type="GO" id="GO:0003676">
    <property type="term" value="F:nucleic acid binding"/>
    <property type="evidence" value="ECO:0007669"/>
    <property type="project" value="InterPro"/>
</dbReference>
<gene>
    <name evidence="2" type="ORF">QYE76_064961</name>
</gene>
<dbReference type="Proteomes" id="UP001231189">
    <property type="component" value="Unassembled WGS sequence"/>
</dbReference>
<dbReference type="EMBL" id="JAUUTY010000004">
    <property type="protein sequence ID" value="KAK1647156.1"/>
    <property type="molecule type" value="Genomic_DNA"/>
</dbReference>
<dbReference type="PANTHER" id="PTHR45835:SF99">
    <property type="entry name" value="CHROMO DOMAIN-CONTAINING PROTEIN-RELATED"/>
    <property type="match status" value="1"/>
</dbReference>
<dbReference type="Pfam" id="PF03732">
    <property type="entry name" value="Retrotrans_gag"/>
    <property type="match status" value="1"/>
</dbReference>
<organism evidence="2 3">
    <name type="scientific">Lolium multiflorum</name>
    <name type="common">Italian ryegrass</name>
    <name type="synonym">Lolium perenne subsp. multiflorum</name>
    <dbReference type="NCBI Taxonomy" id="4521"/>
    <lineage>
        <taxon>Eukaryota</taxon>
        <taxon>Viridiplantae</taxon>
        <taxon>Streptophyta</taxon>
        <taxon>Embryophyta</taxon>
        <taxon>Tracheophyta</taxon>
        <taxon>Spermatophyta</taxon>
        <taxon>Magnoliopsida</taxon>
        <taxon>Liliopsida</taxon>
        <taxon>Poales</taxon>
        <taxon>Poaceae</taxon>
        <taxon>BOP clade</taxon>
        <taxon>Pooideae</taxon>
        <taxon>Poodae</taxon>
        <taxon>Poeae</taxon>
        <taxon>Poeae Chloroplast Group 2 (Poeae type)</taxon>
        <taxon>Loliodinae</taxon>
        <taxon>Loliinae</taxon>
        <taxon>Lolium</taxon>
    </lineage>
</organism>
<dbReference type="InterPro" id="IPR036397">
    <property type="entry name" value="RNaseH_sf"/>
</dbReference>
<proteinExistence type="predicted"/>
<protein>
    <recommendedName>
        <fullName evidence="1">Integrase catalytic domain-containing protein</fullName>
    </recommendedName>
</protein>
<comment type="caution">
    <text evidence="2">The sequence shown here is derived from an EMBL/GenBank/DDBJ whole genome shotgun (WGS) entry which is preliminary data.</text>
</comment>